<dbReference type="AlphaFoldDB" id="A0A837IK51"/>
<accession>A0A837IK51</accession>
<dbReference type="Proteomes" id="UP000034078">
    <property type="component" value="Unassembled WGS sequence"/>
</dbReference>
<gene>
    <name evidence="1" type="ORF">UX01_C0001G0090</name>
</gene>
<comment type="caution">
    <text evidence="1">The sequence shown here is derived from an EMBL/GenBank/DDBJ whole genome shotgun (WGS) entry which is preliminary data.</text>
</comment>
<protein>
    <submittedName>
        <fullName evidence="1">Uncharacterized protein</fullName>
    </submittedName>
</protein>
<dbReference type="EMBL" id="LCKO01000001">
    <property type="protein sequence ID" value="KKU01246.1"/>
    <property type="molecule type" value="Genomic_DNA"/>
</dbReference>
<name>A0A837IK51_9BACT</name>
<organism evidence="1 2">
    <name type="scientific">Candidatus Collierbacteria bacterium GW2011_GWB2_45_17</name>
    <dbReference type="NCBI Taxonomy" id="1618388"/>
    <lineage>
        <taxon>Bacteria</taxon>
        <taxon>Candidatus Collieribacteriota</taxon>
    </lineage>
</organism>
<reference evidence="1 2" key="1">
    <citation type="journal article" date="2015" name="Nature">
        <title>rRNA introns, odd ribosomes, and small enigmatic genomes across a large radiation of phyla.</title>
        <authorList>
            <person name="Brown C.T."/>
            <person name="Hug L.A."/>
            <person name="Thomas B.C."/>
            <person name="Sharon I."/>
            <person name="Castelle C.J."/>
            <person name="Singh A."/>
            <person name="Wilkins M.J."/>
            <person name="Williams K.H."/>
            <person name="Banfield J.F."/>
        </authorList>
    </citation>
    <scope>NUCLEOTIDE SEQUENCE [LARGE SCALE GENOMIC DNA]</scope>
</reference>
<evidence type="ECO:0000313" key="1">
    <source>
        <dbReference type="EMBL" id="KKU01246.1"/>
    </source>
</evidence>
<sequence length="287" mass="33286">MYEIEVICDHCKKEFERPLGRFNEAVKFGWKQFCSAECQSKSKSKKISKICDNPVCHKSILAKKTTSYTYCSRNCSATHNNLLRLKPFVLEKCANKNCNNFLRNHECKYCSRDCVNKSKKGLSSYSKEKLIQIIQKFQLDNGRIPTKAELGYLNRPARNIFGSWNKAVKAAGFIPNKVIFSKKFTANDGHICDSLSEKIVDDWLSARSIKHEVHIRYPWKNGMSADFKIGKYWVELFGLTGQLKKYDSLMRTKLELIKQYNLKLISLYLSDIFPVNHLDKKLSLLRK</sequence>
<dbReference type="Pfam" id="PF18780">
    <property type="entry name" value="HNH_repeat"/>
    <property type="match status" value="1"/>
</dbReference>
<evidence type="ECO:0000313" key="2">
    <source>
        <dbReference type="Proteomes" id="UP000034078"/>
    </source>
</evidence>
<dbReference type="InterPro" id="IPR041025">
    <property type="entry name" value="HNH_repeat"/>
</dbReference>
<proteinExistence type="predicted"/>